<keyword evidence="3" id="KW-1185">Reference proteome</keyword>
<evidence type="ECO:0000313" key="2">
    <source>
        <dbReference type="EMBL" id="KAK3903843.1"/>
    </source>
</evidence>
<proteinExistence type="predicted"/>
<dbReference type="AlphaFoldDB" id="A0AAN6RVC1"/>
<name>A0AAN6RVC1_9PEZI</name>
<reference evidence="2" key="2">
    <citation type="submission" date="2023-05" db="EMBL/GenBank/DDBJ databases">
        <authorList>
            <consortium name="Lawrence Berkeley National Laboratory"/>
            <person name="Steindorff A."/>
            <person name="Hensen N."/>
            <person name="Bonometti L."/>
            <person name="Westerberg I."/>
            <person name="Brannstrom I.O."/>
            <person name="Guillou S."/>
            <person name="Cros-Aarteil S."/>
            <person name="Calhoun S."/>
            <person name="Haridas S."/>
            <person name="Kuo A."/>
            <person name="Mondo S."/>
            <person name="Pangilinan J."/>
            <person name="Riley R."/>
            <person name="Labutti K."/>
            <person name="Andreopoulos B."/>
            <person name="Lipzen A."/>
            <person name="Chen C."/>
            <person name="Yanf M."/>
            <person name="Daum C."/>
            <person name="Ng V."/>
            <person name="Clum A."/>
            <person name="Ohm R."/>
            <person name="Martin F."/>
            <person name="Silar P."/>
            <person name="Natvig D."/>
            <person name="Lalanne C."/>
            <person name="Gautier V."/>
            <person name="Ament-Velasquez S.L."/>
            <person name="Kruys A."/>
            <person name="Hutchinson M.I."/>
            <person name="Powell A.J."/>
            <person name="Barry K."/>
            <person name="Miller A.N."/>
            <person name="Grigoriev I.V."/>
            <person name="Debuchy R."/>
            <person name="Gladieux P."/>
            <person name="Thoren M.H."/>
            <person name="Johannesson H."/>
        </authorList>
    </citation>
    <scope>NUCLEOTIDE SEQUENCE</scope>
    <source>
        <strain evidence="2">CBS 103.79</strain>
    </source>
</reference>
<feature type="region of interest" description="Disordered" evidence="1">
    <location>
        <begin position="239"/>
        <end position="294"/>
    </location>
</feature>
<gene>
    <name evidence="2" type="ORF">C8A05DRAFT_32420</name>
</gene>
<reference evidence="2" key="1">
    <citation type="journal article" date="2023" name="Mol. Phylogenet. Evol.">
        <title>Genome-scale phylogeny and comparative genomics of the fungal order Sordariales.</title>
        <authorList>
            <person name="Hensen N."/>
            <person name="Bonometti L."/>
            <person name="Westerberg I."/>
            <person name="Brannstrom I.O."/>
            <person name="Guillou S."/>
            <person name="Cros-Aarteil S."/>
            <person name="Calhoun S."/>
            <person name="Haridas S."/>
            <person name="Kuo A."/>
            <person name="Mondo S."/>
            <person name="Pangilinan J."/>
            <person name="Riley R."/>
            <person name="LaButti K."/>
            <person name="Andreopoulos B."/>
            <person name="Lipzen A."/>
            <person name="Chen C."/>
            <person name="Yan M."/>
            <person name="Daum C."/>
            <person name="Ng V."/>
            <person name="Clum A."/>
            <person name="Steindorff A."/>
            <person name="Ohm R.A."/>
            <person name="Martin F."/>
            <person name="Silar P."/>
            <person name="Natvig D.O."/>
            <person name="Lalanne C."/>
            <person name="Gautier V."/>
            <person name="Ament-Velasquez S.L."/>
            <person name="Kruys A."/>
            <person name="Hutchinson M.I."/>
            <person name="Powell A.J."/>
            <person name="Barry K."/>
            <person name="Miller A.N."/>
            <person name="Grigoriev I.V."/>
            <person name="Debuchy R."/>
            <person name="Gladieux P."/>
            <person name="Hiltunen Thoren M."/>
            <person name="Johannesson H."/>
        </authorList>
    </citation>
    <scope>NUCLEOTIDE SEQUENCE</scope>
    <source>
        <strain evidence="2">CBS 103.79</strain>
    </source>
</reference>
<accession>A0AAN6RVC1</accession>
<sequence>MAARKLLVNVRDAENLPLSFIQRLRTSLFKTAGDLGTPISLLDDVSKNPDKYREMLRYWQWGMMADPDQWAIYGGQVMRWRDFREWQAKRRKIEYLAYECNVFTKFDLHRHRVKWYQEQWDKLAESGILRPHETDEVILDWDASLQRSSEETRAENAVKSARWWAQQGTAATQAALNSPVQAHQSIKNRHDRITEFITTTRRYREAKRDAKRHNILVEWVKEQVPLIVVEMVQARAAEGNLDAKHGETQGTTKRASDDEDAEEHDRKRQRALPGSRIQTPEQAPVPTKNLRSMP</sequence>
<dbReference type="Proteomes" id="UP001303889">
    <property type="component" value="Unassembled WGS sequence"/>
</dbReference>
<protein>
    <submittedName>
        <fullName evidence="2">Uncharacterized protein</fullName>
    </submittedName>
</protein>
<comment type="caution">
    <text evidence="2">The sequence shown here is derived from an EMBL/GenBank/DDBJ whole genome shotgun (WGS) entry which is preliminary data.</text>
</comment>
<dbReference type="EMBL" id="MU855427">
    <property type="protein sequence ID" value="KAK3903843.1"/>
    <property type="molecule type" value="Genomic_DNA"/>
</dbReference>
<evidence type="ECO:0000256" key="1">
    <source>
        <dbReference type="SAM" id="MobiDB-lite"/>
    </source>
</evidence>
<evidence type="ECO:0000313" key="3">
    <source>
        <dbReference type="Proteomes" id="UP001303889"/>
    </source>
</evidence>
<organism evidence="2 3">
    <name type="scientific">Staphylotrichum tortipilum</name>
    <dbReference type="NCBI Taxonomy" id="2831512"/>
    <lineage>
        <taxon>Eukaryota</taxon>
        <taxon>Fungi</taxon>
        <taxon>Dikarya</taxon>
        <taxon>Ascomycota</taxon>
        <taxon>Pezizomycotina</taxon>
        <taxon>Sordariomycetes</taxon>
        <taxon>Sordariomycetidae</taxon>
        <taxon>Sordariales</taxon>
        <taxon>Chaetomiaceae</taxon>
        <taxon>Staphylotrichum</taxon>
    </lineage>
</organism>